<sequence length="82" mass="9341">MENLLKKLTVNPDYEGEDDRCRSEIITSSNADDCKQASLCVEEIDAKNLLANQGDDINQIVDEARKNNINPVISQWNTKRYL</sequence>
<evidence type="ECO:0000313" key="2">
    <source>
        <dbReference type="Proteomes" id="UP000024842"/>
    </source>
</evidence>
<dbReference type="EMBL" id="BAUP01000114">
    <property type="protein sequence ID" value="GAJ46583.1"/>
    <property type="molecule type" value="Genomic_DNA"/>
</dbReference>
<dbReference type="RefSeq" id="WP_035545251.1">
    <property type="nucleotide sequence ID" value="NZ_BAUP01000114.1"/>
</dbReference>
<evidence type="ECO:0000313" key="1">
    <source>
        <dbReference type="EMBL" id="GAJ46583.1"/>
    </source>
</evidence>
<dbReference type="AlphaFoldDB" id="A0A023DZP6"/>
<accession>A0A023DZP6</accession>
<organism evidence="1 2">
    <name type="scientific">Holospora elegans E1</name>
    <dbReference type="NCBI Taxonomy" id="1427503"/>
    <lineage>
        <taxon>Bacteria</taxon>
        <taxon>Pseudomonadati</taxon>
        <taxon>Pseudomonadota</taxon>
        <taxon>Alphaproteobacteria</taxon>
        <taxon>Holosporales</taxon>
        <taxon>Holosporaceae</taxon>
        <taxon>Holospora</taxon>
    </lineage>
</organism>
<dbReference type="Proteomes" id="UP000024842">
    <property type="component" value="Unassembled WGS sequence"/>
</dbReference>
<comment type="caution">
    <text evidence="1">The sequence shown here is derived from an EMBL/GenBank/DDBJ whole genome shotgun (WGS) entry which is preliminary data.</text>
</comment>
<keyword evidence="2" id="KW-1185">Reference proteome</keyword>
<dbReference type="OrthoDB" id="32553at2"/>
<protein>
    <submittedName>
        <fullName evidence="1">Uncharacterized protein</fullName>
    </submittedName>
</protein>
<name>A0A023DZP6_9PROT</name>
<proteinExistence type="predicted"/>
<gene>
    <name evidence="1" type="ORF">HE1_00918</name>
</gene>
<reference evidence="1 2" key="1">
    <citation type="journal article" date="2014" name="FEMS Microbiol. Lett.">
        <title>Draft genome sequences of three Holospora species (Holospora obtusa, Holospora undulata, and Holospora elegans), endonuclear symbiotic bacteria of the ciliate Paramecium caudatum.</title>
        <authorList>
            <person name="Dohra H."/>
            <person name="Tanaka K."/>
            <person name="Suzuki T."/>
            <person name="Fujishima M."/>
            <person name="Suzuki H."/>
        </authorList>
    </citation>
    <scope>NUCLEOTIDE SEQUENCE [LARGE SCALE GENOMIC DNA]</scope>
    <source>
        <strain evidence="1 2">E1</strain>
    </source>
</reference>